<keyword evidence="6" id="KW-1185">Reference proteome</keyword>
<gene>
    <name evidence="5" type="ORF">BSL78_26597</name>
</gene>
<reference evidence="5 6" key="1">
    <citation type="journal article" date="2017" name="PLoS Biol.">
        <title>The sea cucumber genome provides insights into morphological evolution and visceral regeneration.</title>
        <authorList>
            <person name="Zhang X."/>
            <person name="Sun L."/>
            <person name="Yuan J."/>
            <person name="Sun Y."/>
            <person name="Gao Y."/>
            <person name="Zhang L."/>
            <person name="Li S."/>
            <person name="Dai H."/>
            <person name="Hamel J.F."/>
            <person name="Liu C."/>
            <person name="Yu Y."/>
            <person name="Liu S."/>
            <person name="Lin W."/>
            <person name="Guo K."/>
            <person name="Jin S."/>
            <person name="Xu P."/>
            <person name="Storey K.B."/>
            <person name="Huan P."/>
            <person name="Zhang T."/>
            <person name="Zhou Y."/>
            <person name="Zhang J."/>
            <person name="Lin C."/>
            <person name="Li X."/>
            <person name="Xing L."/>
            <person name="Huo D."/>
            <person name="Sun M."/>
            <person name="Wang L."/>
            <person name="Mercier A."/>
            <person name="Li F."/>
            <person name="Yang H."/>
            <person name="Xiang J."/>
        </authorList>
    </citation>
    <scope>NUCLEOTIDE SEQUENCE [LARGE SCALE GENOMIC DNA]</scope>
    <source>
        <strain evidence="5">Shaxun</strain>
        <tissue evidence="5">Muscle</tissue>
    </source>
</reference>
<organism evidence="5 6">
    <name type="scientific">Stichopus japonicus</name>
    <name type="common">Sea cucumber</name>
    <dbReference type="NCBI Taxonomy" id="307972"/>
    <lineage>
        <taxon>Eukaryota</taxon>
        <taxon>Metazoa</taxon>
        <taxon>Echinodermata</taxon>
        <taxon>Eleutherozoa</taxon>
        <taxon>Echinozoa</taxon>
        <taxon>Holothuroidea</taxon>
        <taxon>Aspidochirotacea</taxon>
        <taxon>Aspidochirotida</taxon>
        <taxon>Stichopodidae</taxon>
        <taxon>Apostichopus</taxon>
    </lineage>
</organism>
<evidence type="ECO:0000313" key="6">
    <source>
        <dbReference type="Proteomes" id="UP000230750"/>
    </source>
</evidence>
<feature type="domain" description="SH3" evidence="4">
    <location>
        <begin position="48"/>
        <end position="108"/>
    </location>
</feature>
<accession>A0A2G8JLE7</accession>
<dbReference type="AlphaFoldDB" id="A0A2G8JLE7"/>
<dbReference type="SUPFAM" id="SSF50044">
    <property type="entry name" value="SH3-domain"/>
    <property type="match status" value="1"/>
</dbReference>
<dbReference type="Proteomes" id="UP000230750">
    <property type="component" value="Unassembled WGS sequence"/>
</dbReference>
<dbReference type="PROSITE" id="PS50002">
    <property type="entry name" value="SH3"/>
    <property type="match status" value="1"/>
</dbReference>
<comment type="caution">
    <text evidence="5">The sequence shown here is derived from an EMBL/GenBank/DDBJ whole genome shotgun (WGS) entry which is preliminary data.</text>
</comment>
<dbReference type="InterPro" id="IPR036028">
    <property type="entry name" value="SH3-like_dom_sf"/>
</dbReference>
<dbReference type="CDD" id="cd11856">
    <property type="entry name" value="SH3_p47phox_like"/>
    <property type="match status" value="1"/>
</dbReference>
<sequence length="172" mass="19198">MCHSRHQPLYHQGTTSSIAAPSHSSILYGLYHVTLFQKSIKNAVQRERKKSEYKTTAPFDGSSSSDDCVSFKAQQIVEVIHKYEEWWFIKVEGREGWAPASYIQTRESPEKGNYTPPAPANISRKGPIDPNRGGSTVSTDSETGAPEDLNPLSSILTERSQVLLSRIDHSHL</sequence>
<evidence type="ECO:0000256" key="1">
    <source>
        <dbReference type="ARBA" id="ARBA00022443"/>
    </source>
</evidence>
<keyword evidence="1 2" id="KW-0728">SH3 domain</keyword>
<dbReference type="OrthoDB" id="10255964at2759"/>
<feature type="compositionally biased region" description="Polar residues" evidence="3">
    <location>
        <begin position="133"/>
        <end position="142"/>
    </location>
</feature>
<feature type="region of interest" description="Disordered" evidence="3">
    <location>
        <begin position="107"/>
        <end position="153"/>
    </location>
</feature>
<evidence type="ECO:0000256" key="3">
    <source>
        <dbReference type="SAM" id="MobiDB-lite"/>
    </source>
</evidence>
<proteinExistence type="predicted"/>
<dbReference type="Pfam" id="PF07653">
    <property type="entry name" value="SH3_2"/>
    <property type="match status" value="1"/>
</dbReference>
<dbReference type="Gene3D" id="2.30.30.40">
    <property type="entry name" value="SH3 Domains"/>
    <property type="match status" value="1"/>
</dbReference>
<evidence type="ECO:0000256" key="2">
    <source>
        <dbReference type="PROSITE-ProRule" id="PRU00192"/>
    </source>
</evidence>
<protein>
    <submittedName>
        <fullName evidence="5">Putative SH3 and PX domain-containing protein 2A-like</fullName>
    </submittedName>
</protein>
<name>A0A2G8JLE7_STIJA</name>
<dbReference type="SMART" id="SM00326">
    <property type="entry name" value="SH3"/>
    <property type="match status" value="1"/>
</dbReference>
<evidence type="ECO:0000259" key="4">
    <source>
        <dbReference type="PROSITE" id="PS50002"/>
    </source>
</evidence>
<dbReference type="InterPro" id="IPR001452">
    <property type="entry name" value="SH3_domain"/>
</dbReference>
<dbReference type="EMBL" id="MRZV01001653">
    <property type="protein sequence ID" value="PIK36568.1"/>
    <property type="molecule type" value="Genomic_DNA"/>
</dbReference>
<evidence type="ECO:0000313" key="5">
    <source>
        <dbReference type="EMBL" id="PIK36568.1"/>
    </source>
</evidence>